<dbReference type="EC" id="3.1.1.-" evidence="5"/>
<feature type="active site" evidence="6">
    <location>
        <position position="172"/>
    </location>
</feature>
<comment type="catalytic activity">
    <reaction evidence="4">
        <text>[phosphatase 2A protein]-C-terminal L-leucine methyl ester + H2O = [phosphatase 2A protein]-C-terminal L-leucine + methanol + H(+)</text>
        <dbReference type="Rhea" id="RHEA:48548"/>
        <dbReference type="Rhea" id="RHEA-COMP:12134"/>
        <dbReference type="Rhea" id="RHEA-COMP:12135"/>
        <dbReference type="ChEBI" id="CHEBI:15377"/>
        <dbReference type="ChEBI" id="CHEBI:15378"/>
        <dbReference type="ChEBI" id="CHEBI:17790"/>
        <dbReference type="ChEBI" id="CHEBI:90516"/>
        <dbReference type="ChEBI" id="CHEBI:90517"/>
        <dbReference type="EC" id="3.1.1.89"/>
    </reaction>
</comment>
<dbReference type="Pfam" id="PF12697">
    <property type="entry name" value="Abhydrolase_6"/>
    <property type="match status" value="1"/>
</dbReference>
<reference evidence="9 10" key="1">
    <citation type="journal article" date="2021" name="Elife">
        <title>Chloroplast acquisition without the gene transfer in kleptoplastic sea slugs, Plakobranchus ocellatus.</title>
        <authorList>
            <person name="Maeda T."/>
            <person name="Takahashi S."/>
            <person name="Yoshida T."/>
            <person name="Shimamura S."/>
            <person name="Takaki Y."/>
            <person name="Nagai Y."/>
            <person name="Toyoda A."/>
            <person name="Suzuki Y."/>
            <person name="Arimoto A."/>
            <person name="Ishii H."/>
            <person name="Satoh N."/>
            <person name="Nishiyama T."/>
            <person name="Hasebe M."/>
            <person name="Maruyama T."/>
            <person name="Minagawa J."/>
            <person name="Obokata J."/>
            <person name="Shigenobu S."/>
        </authorList>
    </citation>
    <scope>NUCLEOTIDE SEQUENCE [LARGE SCALE GENOMIC DNA]</scope>
</reference>
<dbReference type="GO" id="GO:0051723">
    <property type="term" value="F:protein methylesterase activity"/>
    <property type="evidence" value="ECO:0007669"/>
    <property type="project" value="UniProtKB-EC"/>
</dbReference>
<dbReference type="EMBL" id="BMAT01011202">
    <property type="protein sequence ID" value="GFR68456.1"/>
    <property type="molecule type" value="Genomic_DNA"/>
</dbReference>
<dbReference type="PIRSF" id="PIRSF022950">
    <property type="entry name" value="PPase_methylesterase_euk"/>
    <property type="match status" value="1"/>
</dbReference>
<evidence type="ECO:0000256" key="7">
    <source>
        <dbReference type="SAM" id="MobiDB-lite"/>
    </source>
</evidence>
<dbReference type="PANTHER" id="PTHR14189">
    <property type="entry name" value="PROTEIN PHOSPHATASE METHYLESTERASE-1 RELATED"/>
    <property type="match status" value="1"/>
</dbReference>
<evidence type="ECO:0000256" key="2">
    <source>
        <dbReference type="ARBA" id="ARBA00022487"/>
    </source>
</evidence>
<feature type="active site" evidence="6">
    <location>
        <position position="147"/>
    </location>
</feature>
<evidence type="ECO:0000256" key="4">
    <source>
        <dbReference type="ARBA" id="ARBA00049203"/>
    </source>
</evidence>
<protein>
    <recommendedName>
        <fullName evidence="5">Protein phosphatase methylesterase 1</fullName>
        <shortName evidence="5">PME-1</shortName>
        <ecNumber evidence="5">3.1.1.-</ecNumber>
    </recommendedName>
</protein>
<evidence type="ECO:0000259" key="8">
    <source>
        <dbReference type="Pfam" id="PF12697"/>
    </source>
</evidence>
<feature type="active site" evidence="6">
    <location>
        <position position="370"/>
    </location>
</feature>
<keyword evidence="2 5" id="KW-0719">Serine esterase</keyword>
<evidence type="ECO:0000256" key="5">
    <source>
        <dbReference type="PIRNR" id="PIRNR022950"/>
    </source>
</evidence>
<comment type="similarity">
    <text evidence="1 5">Belongs to the AB hydrolase superfamily.</text>
</comment>
<comment type="function">
    <text evidence="5">Demethylates proteins that have been reversibly carboxymethylated.</text>
</comment>
<keyword evidence="10" id="KW-1185">Reference proteome</keyword>
<evidence type="ECO:0000256" key="6">
    <source>
        <dbReference type="PIRSR" id="PIRSR022950-1"/>
    </source>
</evidence>
<name>A0AAV4F6N4_9GAST</name>
<feature type="region of interest" description="Disordered" evidence="7">
    <location>
        <begin position="226"/>
        <end position="296"/>
    </location>
</feature>
<comment type="caution">
    <text evidence="9">The sequence shown here is derived from an EMBL/GenBank/DDBJ whole genome shotgun (WGS) entry which is preliminary data.</text>
</comment>
<dbReference type="InterPro" id="IPR000073">
    <property type="entry name" value="AB_hydrolase_1"/>
</dbReference>
<keyword evidence="3 5" id="KW-0378">Hydrolase</keyword>
<accession>A0AAV4F6N4</accession>
<evidence type="ECO:0000313" key="10">
    <source>
        <dbReference type="Proteomes" id="UP000762676"/>
    </source>
</evidence>
<dbReference type="PANTHER" id="PTHR14189:SF0">
    <property type="entry name" value="PROTEIN PHOSPHATASE METHYLESTERASE 1"/>
    <property type="match status" value="1"/>
</dbReference>
<dbReference type="SUPFAM" id="SSF53474">
    <property type="entry name" value="alpha/beta-Hydrolases"/>
    <property type="match status" value="1"/>
</dbReference>
<dbReference type="InterPro" id="IPR029058">
    <property type="entry name" value="AB_hydrolase_fold"/>
</dbReference>
<dbReference type="Proteomes" id="UP000762676">
    <property type="component" value="Unassembled WGS sequence"/>
</dbReference>
<sequence>MEKQMMKQRFGLPPMPPIATGSAGKRKHLMRKKDYSPLHWDKYFERKHDVITTAGNSFRVYERGHDGPVLLFLHGGGFSALSWALISTEVTSLVRCRCVAIDLRGHGDTVTSDDTDLSAERMSSDVGDVVLSLFEDNPPPILLVGHSMGGAIAVHTAIRGLIPTLIGIAVIDVVEGTALDALSSMQSFLRGRPKIFDTMDKAIEWAVRSGQIQNLESARVSMVGQLKSAESEETGAEELEHSHGSSTDVITEEAEDDCEGDNQRSADSKRPCPSISPSPSSGSTCSSSSLESSGLSSSAVHQGHKYTWRIDLSRTEKFWKGWFEGLSQKFLSCPAPKMLILAGPDRLDKDLTIGQMQGKFQMNLLPQCGHAVHEDLPDKDVVSWHDLRALEKQTDNCGTQRRSSTGSQLVGY</sequence>
<feature type="compositionally biased region" description="Acidic residues" evidence="7">
    <location>
        <begin position="250"/>
        <end position="260"/>
    </location>
</feature>
<evidence type="ECO:0000313" key="9">
    <source>
        <dbReference type="EMBL" id="GFR68456.1"/>
    </source>
</evidence>
<dbReference type="InterPro" id="IPR016812">
    <property type="entry name" value="PPase_methylesterase_euk"/>
</dbReference>
<gene>
    <name evidence="9" type="ORF">ElyMa_005609200</name>
</gene>
<dbReference type="Gene3D" id="3.40.50.1820">
    <property type="entry name" value="alpha/beta hydrolase"/>
    <property type="match status" value="1"/>
</dbReference>
<evidence type="ECO:0000256" key="1">
    <source>
        <dbReference type="ARBA" id="ARBA00008645"/>
    </source>
</evidence>
<organism evidence="9 10">
    <name type="scientific">Elysia marginata</name>
    <dbReference type="NCBI Taxonomy" id="1093978"/>
    <lineage>
        <taxon>Eukaryota</taxon>
        <taxon>Metazoa</taxon>
        <taxon>Spiralia</taxon>
        <taxon>Lophotrochozoa</taxon>
        <taxon>Mollusca</taxon>
        <taxon>Gastropoda</taxon>
        <taxon>Heterobranchia</taxon>
        <taxon>Euthyneura</taxon>
        <taxon>Panpulmonata</taxon>
        <taxon>Sacoglossa</taxon>
        <taxon>Placobranchoidea</taxon>
        <taxon>Plakobranchidae</taxon>
        <taxon>Elysia</taxon>
    </lineage>
</organism>
<proteinExistence type="inferred from homology"/>
<evidence type="ECO:0000256" key="3">
    <source>
        <dbReference type="ARBA" id="ARBA00022801"/>
    </source>
</evidence>
<feature type="region of interest" description="Disordered" evidence="7">
    <location>
        <begin position="1"/>
        <end position="24"/>
    </location>
</feature>
<feature type="domain" description="AB hydrolase-1" evidence="8">
    <location>
        <begin position="70"/>
        <end position="191"/>
    </location>
</feature>
<feature type="compositionally biased region" description="Basic and acidic residues" evidence="7">
    <location>
        <begin position="261"/>
        <end position="270"/>
    </location>
</feature>
<dbReference type="AlphaFoldDB" id="A0AAV4F6N4"/>
<feature type="compositionally biased region" description="Low complexity" evidence="7">
    <location>
        <begin position="271"/>
        <end position="296"/>
    </location>
</feature>